<proteinExistence type="predicted"/>
<organism evidence="1 2">
    <name type="scientific">Colletotrichum godetiae</name>
    <dbReference type="NCBI Taxonomy" id="1209918"/>
    <lineage>
        <taxon>Eukaryota</taxon>
        <taxon>Fungi</taxon>
        <taxon>Dikarya</taxon>
        <taxon>Ascomycota</taxon>
        <taxon>Pezizomycotina</taxon>
        <taxon>Sordariomycetes</taxon>
        <taxon>Hypocreomycetidae</taxon>
        <taxon>Glomerellales</taxon>
        <taxon>Glomerellaceae</taxon>
        <taxon>Colletotrichum</taxon>
        <taxon>Colletotrichum acutatum species complex</taxon>
    </lineage>
</organism>
<keyword evidence="2" id="KW-1185">Reference proteome</keyword>
<reference evidence="1" key="1">
    <citation type="submission" date="2021-06" db="EMBL/GenBank/DDBJ databases">
        <title>Comparative genomics, transcriptomics and evolutionary studies reveal genomic signatures of adaptation to plant cell wall in hemibiotrophic fungi.</title>
        <authorList>
            <consortium name="DOE Joint Genome Institute"/>
            <person name="Baroncelli R."/>
            <person name="Diaz J.F."/>
            <person name="Benocci T."/>
            <person name="Peng M."/>
            <person name="Battaglia E."/>
            <person name="Haridas S."/>
            <person name="Andreopoulos W."/>
            <person name="Labutti K."/>
            <person name="Pangilinan J."/>
            <person name="Floch G.L."/>
            <person name="Makela M.R."/>
            <person name="Henrissat B."/>
            <person name="Grigoriev I.V."/>
            <person name="Crouch J.A."/>
            <person name="De Vries R.P."/>
            <person name="Sukno S.A."/>
            <person name="Thon M.R."/>
        </authorList>
    </citation>
    <scope>NUCLEOTIDE SEQUENCE</scope>
    <source>
        <strain evidence="1">CBS 193.32</strain>
    </source>
</reference>
<dbReference type="GeneID" id="85455190"/>
<gene>
    <name evidence="1" type="ORF">BDP55DRAFT_568276</name>
</gene>
<protein>
    <recommendedName>
        <fullName evidence="3">HTH psq-type domain-containing protein</fullName>
    </recommendedName>
</protein>
<comment type="caution">
    <text evidence="1">The sequence shown here is derived from an EMBL/GenBank/DDBJ whole genome shotgun (WGS) entry which is preliminary data.</text>
</comment>
<sequence length="64" mass="7568">NLNIRAAVKIYNISYVTLSRRLEGTIFNLRNLMLLKKKKLIKYILDLNARSFFPHLYSIKEIAN</sequence>
<dbReference type="RefSeq" id="XP_060421729.1">
    <property type="nucleotide sequence ID" value="XM_060570664.1"/>
</dbReference>
<evidence type="ECO:0000313" key="2">
    <source>
        <dbReference type="Proteomes" id="UP001224890"/>
    </source>
</evidence>
<evidence type="ECO:0008006" key="3">
    <source>
        <dbReference type="Google" id="ProtNLM"/>
    </source>
</evidence>
<dbReference type="AlphaFoldDB" id="A0AAJ0A9G6"/>
<dbReference type="Proteomes" id="UP001224890">
    <property type="component" value="Unassembled WGS sequence"/>
</dbReference>
<name>A0AAJ0A9G6_9PEZI</name>
<accession>A0AAJ0A9G6</accession>
<evidence type="ECO:0000313" key="1">
    <source>
        <dbReference type="EMBL" id="KAK1656965.1"/>
    </source>
</evidence>
<feature type="non-terminal residue" evidence="1">
    <location>
        <position position="1"/>
    </location>
</feature>
<dbReference type="EMBL" id="JAHMHR010000110">
    <property type="protein sequence ID" value="KAK1656965.1"/>
    <property type="molecule type" value="Genomic_DNA"/>
</dbReference>